<proteinExistence type="predicted"/>
<sequence>MFSFIISINIPMFALEWTRLGMLTHFTVVRKLDDTFFLMGFKKEATDKNSKVGSNIISMESREGALLNRLMIELHKLDSDILVGHNISGFDLVFFSIESRLAKFLTACGKK</sequence>
<name>A0ACB9F6L8_CICIN</name>
<dbReference type="Proteomes" id="UP001055811">
    <property type="component" value="Linkage Group LG03"/>
</dbReference>
<protein>
    <submittedName>
        <fullName evidence="1">Uncharacterized protein</fullName>
    </submittedName>
</protein>
<evidence type="ECO:0000313" key="1">
    <source>
        <dbReference type="EMBL" id="KAI3766546.1"/>
    </source>
</evidence>
<evidence type="ECO:0000313" key="2">
    <source>
        <dbReference type="Proteomes" id="UP001055811"/>
    </source>
</evidence>
<reference evidence="2" key="1">
    <citation type="journal article" date="2022" name="Mol. Ecol. Resour.">
        <title>The genomes of chicory, endive, great burdock and yacon provide insights into Asteraceae palaeo-polyploidization history and plant inulin production.</title>
        <authorList>
            <person name="Fan W."/>
            <person name="Wang S."/>
            <person name="Wang H."/>
            <person name="Wang A."/>
            <person name="Jiang F."/>
            <person name="Liu H."/>
            <person name="Zhao H."/>
            <person name="Xu D."/>
            <person name="Zhang Y."/>
        </authorList>
    </citation>
    <scope>NUCLEOTIDE SEQUENCE [LARGE SCALE GENOMIC DNA]</scope>
    <source>
        <strain evidence="2">cv. Punajuju</strain>
    </source>
</reference>
<organism evidence="1 2">
    <name type="scientific">Cichorium intybus</name>
    <name type="common">Chicory</name>
    <dbReference type="NCBI Taxonomy" id="13427"/>
    <lineage>
        <taxon>Eukaryota</taxon>
        <taxon>Viridiplantae</taxon>
        <taxon>Streptophyta</taxon>
        <taxon>Embryophyta</taxon>
        <taxon>Tracheophyta</taxon>
        <taxon>Spermatophyta</taxon>
        <taxon>Magnoliopsida</taxon>
        <taxon>eudicotyledons</taxon>
        <taxon>Gunneridae</taxon>
        <taxon>Pentapetalae</taxon>
        <taxon>asterids</taxon>
        <taxon>campanulids</taxon>
        <taxon>Asterales</taxon>
        <taxon>Asteraceae</taxon>
        <taxon>Cichorioideae</taxon>
        <taxon>Cichorieae</taxon>
        <taxon>Cichoriinae</taxon>
        <taxon>Cichorium</taxon>
    </lineage>
</organism>
<gene>
    <name evidence="1" type="ORF">L2E82_16610</name>
</gene>
<dbReference type="EMBL" id="CM042011">
    <property type="protein sequence ID" value="KAI3766546.1"/>
    <property type="molecule type" value="Genomic_DNA"/>
</dbReference>
<reference evidence="1 2" key="2">
    <citation type="journal article" date="2022" name="Mol. Ecol. Resour.">
        <title>The genomes of chicory, endive, great burdock and yacon provide insights into Asteraceae paleo-polyploidization history and plant inulin production.</title>
        <authorList>
            <person name="Fan W."/>
            <person name="Wang S."/>
            <person name="Wang H."/>
            <person name="Wang A."/>
            <person name="Jiang F."/>
            <person name="Liu H."/>
            <person name="Zhao H."/>
            <person name="Xu D."/>
            <person name="Zhang Y."/>
        </authorList>
    </citation>
    <scope>NUCLEOTIDE SEQUENCE [LARGE SCALE GENOMIC DNA]</scope>
    <source>
        <strain evidence="2">cv. Punajuju</strain>
        <tissue evidence="1">Leaves</tissue>
    </source>
</reference>
<comment type="caution">
    <text evidence="1">The sequence shown here is derived from an EMBL/GenBank/DDBJ whole genome shotgun (WGS) entry which is preliminary data.</text>
</comment>
<keyword evidence="2" id="KW-1185">Reference proteome</keyword>
<accession>A0ACB9F6L8</accession>